<dbReference type="SUPFAM" id="SSF144284">
    <property type="entry name" value="Sec2 N-terminal region"/>
    <property type="match status" value="1"/>
</dbReference>
<keyword evidence="1 2" id="KW-0175">Coiled coil</keyword>
<name>A0A6H0XXF5_9PEZI</name>
<dbReference type="PANTHER" id="PTHR14430">
    <property type="entry name" value="RABIN3-RELATED"/>
    <property type="match status" value="1"/>
</dbReference>
<feature type="region of interest" description="Disordered" evidence="3">
    <location>
        <begin position="707"/>
        <end position="757"/>
    </location>
</feature>
<dbReference type="Pfam" id="PF25555">
    <property type="entry name" value="RAB3A-like_C"/>
    <property type="match status" value="1"/>
</dbReference>
<feature type="coiled-coil region" evidence="2">
    <location>
        <begin position="280"/>
        <end position="414"/>
    </location>
</feature>
<evidence type="ECO:0000256" key="1">
    <source>
        <dbReference type="ARBA" id="ARBA00023054"/>
    </source>
</evidence>
<proteinExistence type="predicted"/>
<dbReference type="AlphaFoldDB" id="A0A6H0XXF5"/>
<evidence type="ECO:0000256" key="2">
    <source>
        <dbReference type="SAM" id="Coils"/>
    </source>
</evidence>
<dbReference type="GO" id="GO:0006887">
    <property type="term" value="P:exocytosis"/>
    <property type="evidence" value="ECO:0007669"/>
    <property type="project" value="TreeGrafter"/>
</dbReference>
<dbReference type="OrthoDB" id="1748564at2759"/>
<dbReference type="GO" id="GO:0051286">
    <property type="term" value="C:cell tip"/>
    <property type="evidence" value="ECO:0007669"/>
    <property type="project" value="TreeGrafter"/>
</dbReference>
<dbReference type="GO" id="GO:0070319">
    <property type="term" value="C:Golgi to plasma membrane transport vesicle"/>
    <property type="evidence" value="ECO:0007669"/>
    <property type="project" value="TreeGrafter"/>
</dbReference>
<sequence length="948" mass="104110">MSTDRQSAPAAARMHHAETAERDPYFKSNAGKTEEEEQEQQYILTLETDQPLHKKVTALREKYFPHKINKLSAHLTLFHALPASRLDSDIIPVIESVAERTGVFDVHAGRPFRLSKGIAISVPKHQGGDMSRAVHDALQKPWQEVGFLSPQDAGGVRVHWTIMNKVTDEKRIQKSFDEVESSWEQPWGTAIGLTLWRLIRSISSPGGNDRMASVALPSQSPSTGARDDQVMDTRTPSPLPRSGSTAETAEYKPDLSQEVAMLSTKLVNAINFQTTLDDQLQQTRHELELSQRQFAKLQAEKKYLDDMIRDGLLVRRSEVNPVIESLRAELGAERTAKDAAEKSRKQTEAELETLTSALFEEANKMVAAARKDSEAAEKRNSQLKGKLTDTEVLLASQQEQLQDLKLTMERMSERGDTDTARNSVPSTPIHPPAGLFDGLPMSASQNAAPEVPPEHPLFFASLIIPVLRNDVIAYNDFQDLLLAARRAAAHLRSSSSGLSQGTLDTSGPLGQLSHFSGSSPNLPGAFSFSTNSSPHTSQNFAPLPMPLKDSKFYKRTLVEDIEPTLRLDLAPGLSFLSRRGVLSSLLQGSLIVEPFVPGSKFVGPIYACALCGESRKQEQYQRKHRFKTSDDESAQRYPLCDYCVARLRAAGDFMTFLRMVRDGHWRADTEDEQKNAWEESVRLRERMFWARMGGGVIPAAAIRNMTPSTSAVKSPRQSLESISQTKTNESVLSSRGTMENATPQRHAEPADSAQTSIEPKLADVFQRHKKSMSIARSLQDSEAQSPDVNDIAAHQAPVSNIDTQRPPDDSIDAFTRGADSEAQSTSLTLETATHDGPAPATEQTDHVQMSTGEREAPASIEDLPRASATLSARNSVIPSVTTEPLTSRPHSIAASDRGTGRPTGSVERPPSLASRRTSSSTGASKSPDRKESGVLARVRAMEQQAQSK</sequence>
<evidence type="ECO:0000313" key="5">
    <source>
        <dbReference type="EMBL" id="QIW99456.1"/>
    </source>
</evidence>
<feature type="compositionally biased region" description="Low complexity" evidence="3">
    <location>
        <begin position="908"/>
        <end position="925"/>
    </location>
</feature>
<dbReference type="InterPro" id="IPR040351">
    <property type="entry name" value="RAB3IL/RAB3IP/Sec2"/>
</dbReference>
<dbReference type="CDD" id="cd21044">
    <property type="entry name" value="Rab11BD_RAB3IP_like"/>
    <property type="match status" value="1"/>
</dbReference>
<protein>
    <recommendedName>
        <fullName evidence="4">GDP/GTP exchange factor Sec2 N-terminal domain-containing protein</fullName>
    </recommendedName>
</protein>
<feature type="domain" description="GDP/GTP exchange factor Sec2 N-terminal" evidence="4">
    <location>
        <begin position="273"/>
        <end position="412"/>
    </location>
</feature>
<evidence type="ECO:0000256" key="3">
    <source>
        <dbReference type="SAM" id="MobiDB-lite"/>
    </source>
</evidence>
<feature type="compositionally biased region" description="Basic and acidic residues" evidence="3">
    <location>
        <begin position="15"/>
        <end position="25"/>
    </location>
</feature>
<dbReference type="PANTHER" id="PTHR14430:SF0">
    <property type="entry name" value="SEC2P DOMAIN-CONTAINING PROTEIN"/>
    <property type="match status" value="1"/>
</dbReference>
<feature type="compositionally biased region" description="Polar residues" evidence="3">
    <location>
        <begin position="821"/>
        <end position="831"/>
    </location>
</feature>
<dbReference type="Gene3D" id="6.10.140.910">
    <property type="match status" value="1"/>
</dbReference>
<reference evidence="5 6" key="1">
    <citation type="journal article" date="2016" name="Sci. Rep.">
        <title>Peltaster fructicola genome reveals evolution from an invasive phytopathogen to an ectophytic parasite.</title>
        <authorList>
            <person name="Xu C."/>
            <person name="Chen H."/>
            <person name="Gleason M.L."/>
            <person name="Xu J.R."/>
            <person name="Liu H."/>
            <person name="Zhang R."/>
            <person name="Sun G."/>
        </authorList>
    </citation>
    <scope>NUCLEOTIDE SEQUENCE [LARGE SCALE GENOMIC DNA]</scope>
    <source>
        <strain evidence="5 6">LNHT1506</strain>
    </source>
</reference>
<keyword evidence="6" id="KW-1185">Reference proteome</keyword>
<gene>
    <name evidence="5" type="ORF">AMS68_004974</name>
</gene>
<feature type="region of interest" description="Disordered" evidence="3">
    <location>
        <begin position="795"/>
        <end position="948"/>
    </location>
</feature>
<feature type="region of interest" description="Disordered" evidence="3">
    <location>
        <begin position="1"/>
        <end position="38"/>
    </location>
</feature>
<organism evidence="5 6">
    <name type="scientific">Peltaster fructicola</name>
    <dbReference type="NCBI Taxonomy" id="286661"/>
    <lineage>
        <taxon>Eukaryota</taxon>
        <taxon>Fungi</taxon>
        <taxon>Dikarya</taxon>
        <taxon>Ascomycota</taxon>
        <taxon>Pezizomycotina</taxon>
        <taxon>Dothideomycetes</taxon>
        <taxon>Dothideomycetes incertae sedis</taxon>
        <taxon>Peltaster</taxon>
    </lineage>
</organism>
<feature type="compositionally biased region" description="Polar residues" evidence="3">
    <location>
        <begin position="707"/>
        <end position="743"/>
    </location>
</feature>
<evidence type="ECO:0000259" key="4">
    <source>
        <dbReference type="Pfam" id="PF06428"/>
    </source>
</evidence>
<dbReference type="InterPro" id="IPR009449">
    <property type="entry name" value="Sec2_N"/>
</dbReference>
<dbReference type="Pfam" id="PF13563">
    <property type="entry name" value="2_5_RNA_ligase2"/>
    <property type="match status" value="1"/>
</dbReference>
<dbReference type="GO" id="GO:0005085">
    <property type="term" value="F:guanyl-nucleotide exchange factor activity"/>
    <property type="evidence" value="ECO:0007669"/>
    <property type="project" value="InterPro"/>
</dbReference>
<evidence type="ECO:0000313" key="6">
    <source>
        <dbReference type="Proteomes" id="UP000503462"/>
    </source>
</evidence>
<feature type="region of interest" description="Disordered" evidence="3">
    <location>
        <begin position="207"/>
        <end position="251"/>
    </location>
</feature>
<accession>A0A6H0XXF5</accession>
<dbReference type="EMBL" id="CP051141">
    <property type="protein sequence ID" value="QIW99456.1"/>
    <property type="molecule type" value="Genomic_DNA"/>
</dbReference>
<dbReference type="Proteomes" id="UP000503462">
    <property type="component" value="Chromosome 3"/>
</dbReference>
<dbReference type="Pfam" id="PF06428">
    <property type="entry name" value="Sec2p"/>
    <property type="match status" value="1"/>
</dbReference>
<feature type="compositionally biased region" description="Polar residues" evidence="3">
    <location>
        <begin position="868"/>
        <end position="889"/>
    </location>
</feature>
<feature type="compositionally biased region" description="Polar residues" evidence="3">
    <location>
        <begin position="232"/>
        <end position="247"/>
    </location>
</feature>